<dbReference type="SUPFAM" id="SSF48452">
    <property type="entry name" value="TPR-like"/>
    <property type="match status" value="2"/>
</dbReference>
<dbReference type="InterPro" id="IPR050498">
    <property type="entry name" value="Ycf3"/>
</dbReference>
<evidence type="ECO:0000313" key="5">
    <source>
        <dbReference type="Proteomes" id="UP001501509"/>
    </source>
</evidence>
<keyword evidence="2 3" id="KW-0802">TPR repeat</keyword>
<dbReference type="EMBL" id="BAAATD010000002">
    <property type="protein sequence ID" value="GAA2586482.1"/>
    <property type="molecule type" value="Genomic_DNA"/>
</dbReference>
<keyword evidence="1" id="KW-0677">Repeat</keyword>
<proteinExistence type="predicted"/>
<gene>
    <name evidence="4" type="ORF">GCM10010411_19040</name>
</gene>
<sequence length="610" mass="66156">MNRDRVVRISADRRLRGPYTAGGALLHTLVPEALDIAPAAVAEHDIEIRTVAPDLRDRVHARRQPISAHRPRAERILVPAPRRTLRVANGVAEFVRDHLARSGPLTVELLDHAEADPADRELVAVLRRRVPSELLTITTLRRTGAPPGPEPTPREHDLRADGLVAQGLIGPRLGAVPWHRERGTDPRRAAEAYRFATEWCLEQGCHHSVAELGLRGLALADPDDAPETWWGLVHDTAIALGALGREDEAERILMEARERTTSPLWHSTIAYTLAMHATRHHDPACRDLDAALGWINTGIALCGLLPGPAERAVKLGFDLNGKALIETRRGRPECALDLVEEAIDLAGRDLPDDAQPVHKMVLRANRAQLYDLLGRTADGLREWDAVIAADPAYPDYYIDRGNLLYKLGRVAEAVADYETAMEAGPPFPEPYFNRSQARFAAGDLTGALADLDHALELDPGFAEAHPNRAGILVALDRYDEARAACDAGLAVTPDDPYLLCALGQVETAAGRHGPAREALDRALAQDAAMAAAWACRGVLAFATGDSAAAVRDLSRALELTDEADAETPALLFNRALALRAAGREDEARADLERAGKLAPGDEEIQQALAT</sequence>
<dbReference type="InterPro" id="IPR011990">
    <property type="entry name" value="TPR-like_helical_dom_sf"/>
</dbReference>
<keyword evidence="5" id="KW-1185">Reference proteome</keyword>
<accession>A0ABN3PHZ7</accession>
<reference evidence="4 5" key="1">
    <citation type="journal article" date="2019" name="Int. J. Syst. Evol. Microbiol.">
        <title>The Global Catalogue of Microorganisms (GCM) 10K type strain sequencing project: providing services to taxonomists for standard genome sequencing and annotation.</title>
        <authorList>
            <consortium name="The Broad Institute Genomics Platform"/>
            <consortium name="The Broad Institute Genome Sequencing Center for Infectious Disease"/>
            <person name="Wu L."/>
            <person name="Ma J."/>
        </authorList>
    </citation>
    <scope>NUCLEOTIDE SEQUENCE [LARGE SCALE GENOMIC DNA]</scope>
    <source>
        <strain evidence="4 5">JCM 6833</strain>
    </source>
</reference>
<dbReference type="Proteomes" id="UP001501509">
    <property type="component" value="Unassembled WGS sequence"/>
</dbReference>
<evidence type="ECO:0000256" key="3">
    <source>
        <dbReference type="PROSITE-ProRule" id="PRU00339"/>
    </source>
</evidence>
<evidence type="ECO:0000256" key="2">
    <source>
        <dbReference type="ARBA" id="ARBA00022803"/>
    </source>
</evidence>
<evidence type="ECO:0008006" key="6">
    <source>
        <dbReference type="Google" id="ProtNLM"/>
    </source>
</evidence>
<feature type="repeat" description="TPR" evidence="3">
    <location>
        <begin position="428"/>
        <end position="461"/>
    </location>
</feature>
<dbReference type="Pfam" id="PF14559">
    <property type="entry name" value="TPR_19"/>
    <property type="match status" value="1"/>
</dbReference>
<organism evidence="4 5">
    <name type="scientific">Actinomadura fulvescens</name>
    <dbReference type="NCBI Taxonomy" id="46160"/>
    <lineage>
        <taxon>Bacteria</taxon>
        <taxon>Bacillati</taxon>
        <taxon>Actinomycetota</taxon>
        <taxon>Actinomycetes</taxon>
        <taxon>Streptosporangiales</taxon>
        <taxon>Thermomonosporaceae</taxon>
        <taxon>Actinomadura</taxon>
    </lineage>
</organism>
<protein>
    <recommendedName>
        <fullName evidence="6">Tetratricopeptide repeat protein</fullName>
    </recommendedName>
</protein>
<dbReference type="RefSeq" id="WP_344539699.1">
    <property type="nucleotide sequence ID" value="NZ_BAAATD010000002.1"/>
</dbReference>
<evidence type="ECO:0000313" key="4">
    <source>
        <dbReference type="EMBL" id="GAA2586482.1"/>
    </source>
</evidence>
<evidence type="ECO:0000256" key="1">
    <source>
        <dbReference type="ARBA" id="ARBA00022737"/>
    </source>
</evidence>
<dbReference type="PANTHER" id="PTHR44858">
    <property type="entry name" value="TETRATRICOPEPTIDE REPEAT PROTEIN 6"/>
    <property type="match status" value="1"/>
</dbReference>
<dbReference type="PROSITE" id="PS50005">
    <property type="entry name" value="TPR"/>
    <property type="match status" value="2"/>
</dbReference>
<dbReference type="Gene3D" id="1.25.40.10">
    <property type="entry name" value="Tetratricopeptide repeat domain"/>
    <property type="match status" value="3"/>
</dbReference>
<name>A0ABN3PHZ7_9ACTN</name>
<dbReference type="InterPro" id="IPR019734">
    <property type="entry name" value="TPR_rpt"/>
</dbReference>
<feature type="repeat" description="TPR" evidence="3">
    <location>
        <begin position="394"/>
        <end position="427"/>
    </location>
</feature>
<comment type="caution">
    <text evidence="4">The sequence shown here is derived from an EMBL/GenBank/DDBJ whole genome shotgun (WGS) entry which is preliminary data.</text>
</comment>
<dbReference type="SMART" id="SM00028">
    <property type="entry name" value="TPR"/>
    <property type="match status" value="8"/>
</dbReference>
<dbReference type="Pfam" id="PF13432">
    <property type="entry name" value="TPR_16"/>
    <property type="match status" value="2"/>
</dbReference>
<dbReference type="PANTHER" id="PTHR44858:SF1">
    <property type="entry name" value="UDP-N-ACETYLGLUCOSAMINE--PEPTIDE N-ACETYLGLUCOSAMINYLTRANSFERASE SPINDLY-RELATED"/>
    <property type="match status" value="1"/>
</dbReference>